<keyword evidence="3" id="KW-0813">Transport</keyword>
<dbReference type="Pfam" id="PF01794">
    <property type="entry name" value="Ferric_reduct"/>
    <property type="match status" value="1"/>
</dbReference>
<dbReference type="Gene3D" id="3.40.50.80">
    <property type="entry name" value="Nucleotide-binding domain of ferredoxin-NADP reductase (FNR) module"/>
    <property type="match status" value="1"/>
</dbReference>
<dbReference type="SUPFAM" id="SSF52343">
    <property type="entry name" value="Ferredoxin reductase-like, C-terminal NADP-linked domain"/>
    <property type="match status" value="1"/>
</dbReference>
<evidence type="ECO:0000256" key="6">
    <source>
        <dbReference type="ARBA" id="ARBA00022989"/>
    </source>
</evidence>
<feature type="transmembrane region" description="Helical" evidence="10">
    <location>
        <begin position="26"/>
        <end position="47"/>
    </location>
</feature>
<gene>
    <name evidence="12" type="ORF">DNG_05374</name>
</gene>
<dbReference type="Proteomes" id="UP001187682">
    <property type="component" value="Unassembled WGS sequence"/>
</dbReference>
<dbReference type="AlphaFoldDB" id="A0AAE8SVF9"/>
<evidence type="ECO:0000256" key="7">
    <source>
        <dbReference type="ARBA" id="ARBA00023002"/>
    </source>
</evidence>
<evidence type="ECO:0000256" key="4">
    <source>
        <dbReference type="ARBA" id="ARBA00022692"/>
    </source>
</evidence>
<dbReference type="InterPro" id="IPR013112">
    <property type="entry name" value="FAD-bd_8"/>
</dbReference>
<dbReference type="CDD" id="cd06186">
    <property type="entry name" value="NOX_Duox_like_FAD_NADP"/>
    <property type="match status" value="1"/>
</dbReference>
<proteinExistence type="inferred from homology"/>
<dbReference type="Pfam" id="PF08022">
    <property type="entry name" value="FAD_binding_8"/>
    <property type="match status" value="1"/>
</dbReference>
<dbReference type="GO" id="GO:0005886">
    <property type="term" value="C:plasma membrane"/>
    <property type="evidence" value="ECO:0007669"/>
    <property type="project" value="TreeGrafter"/>
</dbReference>
<keyword evidence="9 10" id="KW-0472">Membrane</keyword>
<evidence type="ECO:0000256" key="5">
    <source>
        <dbReference type="ARBA" id="ARBA00022982"/>
    </source>
</evidence>
<dbReference type="SFLD" id="SFLDS00052">
    <property type="entry name" value="Ferric_Reductase_Domain"/>
    <property type="match status" value="1"/>
</dbReference>
<evidence type="ECO:0000256" key="8">
    <source>
        <dbReference type="ARBA" id="ARBA00023065"/>
    </source>
</evidence>
<evidence type="ECO:0000313" key="13">
    <source>
        <dbReference type="Proteomes" id="UP001187682"/>
    </source>
</evidence>
<keyword evidence="7" id="KW-0560">Oxidoreductase</keyword>
<protein>
    <submittedName>
        <fullName evidence="12">Related to ferric-chelate reductase</fullName>
    </submittedName>
</protein>
<evidence type="ECO:0000256" key="10">
    <source>
        <dbReference type="SAM" id="Phobius"/>
    </source>
</evidence>
<evidence type="ECO:0000259" key="11">
    <source>
        <dbReference type="PROSITE" id="PS51384"/>
    </source>
</evidence>
<dbReference type="InterPro" id="IPR013130">
    <property type="entry name" value="Fe3_Rdtase_TM_dom"/>
</dbReference>
<dbReference type="GO" id="GO:0006879">
    <property type="term" value="P:intracellular iron ion homeostasis"/>
    <property type="evidence" value="ECO:0007669"/>
    <property type="project" value="TreeGrafter"/>
</dbReference>
<feature type="transmembrane region" description="Helical" evidence="10">
    <location>
        <begin position="186"/>
        <end position="204"/>
    </location>
</feature>
<dbReference type="PROSITE" id="PS51384">
    <property type="entry name" value="FAD_FR"/>
    <property type="match status" value="1"/>
</dbReference>
<dbReference type="Pfam" id="PF08030">
    <property type="entry name" value="NAD_binding_6"/>
    <property type="match status" value="2"/>
</dbReference>
<dbReference type="SFLD" id="SFLDG01168">
    <property type="entry name" value="Ferric_reductase_subgroup_(FRE"/>
    <property type="match status" value="1"/>
</dbReference>
<dbReference type="EMBL" id="ONZQ02000007">
    <property type="protein sequence ID" value="SPO02701.1"/>
    <property type="molecule type" value="Genomic_DNA"/>
</dbReference>
<keyword evidence="5" id="KW-0249">Electron transport</keyword>
<keyword evidence="4 10" id="KW-0812">Transmembrane</keyword>
<feature type="transmembrane region" description="Helical" evidence="10">
    <location>
        <begin position="113"/>
        <end position="133"/>
    </location>
</feature>
<evidence type="ECO:0000256" key="2">
    <source>
        <dbReference type="ARBA" id="ARBA00006278"/>
    </source>
</evidence>
<keyword evidence="8" id="KW-0406">Ion transport</keyword>
<evidence type="ECO:0000256" key="9">
    <source>
        <dbReference type="ARBA" id="ARBA00023136"/>
    </source>
</evidence>
<organism evidence="12 13">
    <name type="scientific">Cephalotrichum gorgonifer</name>
    <dbReference type="NCBI Taxonomy" id="2041049"/>
    <lineage>
        <taxon>Eukaryota</taxon>
        <taxon>Fungi</taxon>
        <taxon>Dikarya</taxon>
        <taxon>Ascomycota</taxon>
        <taxon>Pezizomycotina</taxon>
        <taxon>Sordariomycetes</taxon>
        <taxon>Hypocreomycetidae</taxon>
        <taxon>Microascales</taxon>
        <taxon>Microascaceae</taxon>
        <taxon>Cephalotrichum</taxon>
    </lineage>
</organism>
<reference evidence="12" key="1">
    <citation type="submission" date="2018-03" db="EMBL/GenBank/DDBJ databases">
        <authorList>
            <person name="Guldener U."/>
        </authorList>
    </citation>
    <scope>NUCLEOTIDE SEQUENCE</scope>
</reference>
<comment type="similarity">
    <text evidence="2">Belongs to the ferric reductase (FRE) family.</text>
</comment>
<sequence length="583" mass="65201">MAFQHVPRAAQGPPPDPAIEIENHNLSLYLMTICGGVGAVLLIWHLYSQFITQVRTVVCLNNEKQQFFAYPNSKLSWVKRNLLYAPIFRKRHNRELQMSSAINMGTLPTRLEFVLLIGYFATNVAFCLIGIPFTEQLGTAASRFRNRTGILSVINMIPLFLLAGRNNPFIPLLNISFDQFNLLHRWLGRIVVLEALAHTVAHMWKNTAAKGSAAAWAGVWAAPFLLYGFIATLAFVIIAIQASSAFRHAFYETFKVLHIALAIASIVGLWYHLDLAQLPQLSWLIAAIALWAFDRAMRLISVAYRNFGKGGTRTVIETLPGNALRISVTVARPWTFRSGQHAYLYFPSLGYWQSHPFSVAWAAEAVDTGAEKLAMTRQDVLSAKKSTISFIVRERTGITNTLYKKAISSPGGRLETKCFVEGPYGAMHSLQSYGTVMLFAGGVGISHQVPYVRELVAGFANGTVATRKLVLVWTIQSPEHLEWIRPWMTEILAMERRREILRVMLFVSRPRSTKEIHSPSATVQMFPGRPNIETLVGIETESQVGAMAVTVCGPGTLSDEVRRAVRNRMDNTSIDFIEEAFTW</sequence>
<comment type="caution">
    <text evidence="12">The sequence shown here is derived from an EMBL/GenBank/DDBJ whole genome shotgun (WGS) entry which is preliminary data.</text>
</comment>
<keyword evidence="6 10" id="KW-1133">Transmembrane helix</keyword>
<dbReference type="GO" id="GO:0006826">
    <property type="term" value="P:iron ion transport"/>
    <property type="evidence" value="ECO:0007669"/>
    <property type="project" value="TreeGrafter"/>
</dbReference>
<keyword evidence="13" id="KW-1185">Reference proteome</keyword>
<dbReference type="GO" id="GO:0000293">
    <property type="term" value="F:ferric-chelate reductase activity"/>
    <property type="evidence" value="ECO:0007669"/>
    <property type="project" value="UniProtKB-ARBA"/>
</dbReference>
<evidence type="ECO:0000256" key="1">
    <source>
        <dbReference type="ARBA" id="ARBA00004141"/>
    </source>
</evidence>
<evidence type="ECO:0000256" key="3">
    <source>
        <dbReference type="ARBA" id="ARBA00022448"/>
    </source>
</evidence>
<name>A0AAE8SVF9_9PEZI</name>
<dbReference type="GO" id="GO:0015677">
    <property type="term" value="P:copper ion import"/>
    <property type="evidence" value="ECO:0007669"/>
    <property type="project" value="TreeGrafter"/>
</dbReference>
<accession>A0AAE8SVF9</accession>
<feature type="domain" description="FAD-binding FR-type" evidence="11">
    <location>
        <begin position="292"/>
        <end position="430"/>
    </location>
</feature>
<dbReference type="InterPro" id="IPR051410">
    <property type="entry name" value="Ferric/Cupric_Reductase"/>
</dbReference>
<feature type="transmembrane region" description="Helical" evidence="10">
    <location>
        <begin position="148"/>
        <end position="165"/>
    </location>
</feature>
<dbReference type="InterPro" id="IPR039261">
    <property type="entry name" value="FNR_nucleotide-bd"/>
</dbReference>
<comment type="subcellular location">
    <subcellularLocation>
        <location evidence="1">Membrane</location>
        <topology evidence="1">Multi-pass membrane protein</topology>
    </subcellularLocation>
</comment>
<dbReference type="PANTHER" id="PTHR32361">
    <property type="entry name" value="FERRIC/CUPRIC REDUCTASE TRANSMEMBRANE COMPONENT"/>
    <property type="match status" value="1"/>
</dbReference>
<feature type="transmembrane region" description="Helical" evidence="10">
    <location>
        <begin position="254"/>
        <end position="271"/>
    </location>
</feature>
<evidence type="ECO:0000313" key="12">
    <source>
        <dbReference type="EMBL" id="SPO02701.1"/>
    </source>
</evidence>
<dbReference type="InterPro" id="IPR013121">
    <property type="entry name" value="Fe_red_NAD-bd_6"/>
</dbReference>
<dbReference type="FunFam" id="3.40.50.80:FF:000023">
    <property type="entry name" value="Putative ferric-chelate reductase"/>
    <property type="match status" value="1"/>
</dbReference>
<dbReference type="PANTHER" id="PTHR32361:SF24">
    <property type="entry name" value="REDUCTASE, PUTATIVE (AFU_ORTHOLOGUE AFUA_3G10820)-RELATED"/>
    <property type="match status" value="1"/>
</dbReference>
<dbReference type="InterPro" id="IPR017927">
    <property type="entry name" value="FAD-bd_FR_type"/>
</dbReference>
<feature type="transmembrane region" description="Helical" evidence="10">
    <location>
        <begin position="224"/>
        <end position="242"/>
    </location>
</feature>